<dbReference type="Proteomes" id="UP000292583">
    <property type="component" value="Unassembled WGS sequence"/>
</dbReference>
<organism evidence="2 3">
    <name type="scientific">Campylobacter novaezeelandiae</name>
    <dbReference type="NCBI Taxonomy" id="2267891"/>
    <lineage>
        <taxon>Bacteria</taxon>
        <taxon>Pseudomonadati</taxon>
        <taxon>Campylobacterota</taxon>
        <taxon>Epsilonproteobacteria</taxon>
        <taxon>Campylobacterales</taxon>
        <taxon>Campylobacteraceae</taxon>
        <taxon>Campylobacter</taxon>
    </lineage>
</organism>
<proteinExistence type="predicted"/>
<accession>A0A4V2JQC6</accession>
<dbReference type="GO" id="GO:0016757">
    <property type="term" value="F:glycosyltransferase activity"/>
    <property type="evidence" value="ECO:0007669"/>
    <property type="project" value="InterPro"/>
</dbReference>
<dbReference type="AlphaFoldDB" id="A0A4V2JQC6"/>
<dbReference type="Gene3D" id="3.40.50.2000">
    <property type="entry name" value="Glycogen Phosphorylase B"/>
    <property type="match status" value="2"/>
</dbReference>
<feature type="domain" description="Glycosyl transferase family 1" evidence="1">
    <location>
        <begin position="162"/>
        <end position="326"/>
    </location>
</feature>
<dbReference type="SUPFAM" id="SSF53756">
    <property type="entry name" value="UDP-Glycosyltransferase/glycogen phosphorylase"/>
    <property type="match status" value="1"/>
</dbReference>
<evidence type="ECO:0000259" key="1">
    <source>
        <dbReference type="Pfam" id="PF00534"/>
    </source>
</evidence>
<dbReference type="OrthoDB" id="6286688at2"/>
<dbReference type="RefSeq" id="WP_131186968.1">
    <property type="nucleotide sequence ID" value="NZ_QPGR01000028.1"/>
</dbReference>
<name>A0A4V2JQC6_9BACT</name>
<keyword evidence="2" id="KW-0808">Transferase</keyword>
<keyword evidence="3" id="KW-1185">Reference proteome</keyword>
<dbReference type="CDD" id="cd03820">
    <property type="entry name" value="GT4_AmsD-like"/>
    <property type="match status" value="1"/>
</dbReference>
<evidence type="ECO:0000313" key="3">
    <source>
        <dbReference type="Proteomes" id="UP000292583"/>
    </source>
</evidence>
<sequence>MKILLIIGDITLKGGAERVVSNLANLFYDKGLDVEILSFYKKNEKSYFFINPDIKISFFHQKGHDEIKKGFYKLVYKYYESFIIKNRYKDKDYIIYNNCTQFPFFKNKNTRYLKIQHSKLKILKRDKFFDTLIILSSKELNIWKKYYKDVRLIPNFLSSLPKENANLEQKIILSIGRMTNEDTKGFFRLLDIWKVIQKENSGARYRLHIVGEGEAREKLLDKIKQEKIENVMIKPFVKEIEKEYLSASIYAMASYFEGLPMSLLEASSFALPCIAFDVNSGPSDIIEDGKSGFLIKDGDLKEFALKLQLLMNDLNLRKSMGQKAKELIELKFSKEVVFKKWQENLS</sequence>
<dbReference type="InterPro" id="IPR001296">
    <property type="entry name" value="Glyco_trans_1"/>
</dbReference>
<dbReference type="Pfam" id="PF00534">
    <property type="entry name" value="Glycos_transf_1"/>
    <property type="match status" value="1"/>
</dbReference>
<reference evidence="2 3" key="1">
    <citation type="submission" date="2018-07" db="EMBL/GenBank/DDBJ databases">
        <title>Campylobacter zealandensis sp. nov., isolated from birds and water in New Zealand.</title>
        <authorList>
            <person name="Wilkinson D.A."/>
            <person name="Biggs P.J."/>
            <person name="French N.P."/>
            <person name="Midwinter A.C."/>
        </authorList>
    </citation>
    <scope>NUCLEOTIDE SEQUENCE [LARGE SCALE GENOMIC DNA]</scope>
    <source>
        <strain evidence="2 3">B423b</strain>
    </source>
</reference>
<gene>
    <name evidence="2" type="ORF">DU473_08135</name>
</gene>
<evidence type="ECO:0000313" key="2">
    <source>
        <dbReference type="EMBL" id="TBR78395.1"/>
    </source>
</evidence>
<comment type="caution">
    <text evidence="2">The sequence shown here is derived from an EMBL/GenBank/DDBJ whole genome shotgun (WGS) entry which is preliminary data.</text>
</comment>
<dbReference type="PANTHER" id="PTHR12526">
    <property type="entry name" value="GLYCOSYLTRANSFERASE"/>
    <property type="match status" value="1"/>
</dbReference>
<dbReference type="PANTHER" id="PTHR12526:SF630">
    <property type="entry name" value="GLYCOSYLTRANSFERASE"/>
    <property type="match status" value="1"/>
</dbReference>
<protein>
    <submittedName>
        <fullName evidence="2">Glycosyltransferase family 4 protein</fullName>
    </submittedName>
</protein>
<dbReference type="EMBL" id="QPGR01000028">
    <property type="protein sequence ID" value="TBR78395.1"/>
    <property type="molecule type" value="Genomic_DNA"/>
</dbReference>